<evidence type="ECO:0000313" key="2">
    <source>
        <dbReference type="Proteomes" id="UP000000600"/>
    </source>
</evidence>
<organism evidence="1 2">
    <name type="scientific">Paramecium tetraurelia</name>
    <dbReference type="NCBI Taxonomy" id="5888"/>
    <lineage>
        <taxon>Eukaryota</taxon>
        <taxon>Sar</taxon>
        <taxon>Alveolata</taxon>
        <taxon>Ciliophora</taxon>
        <taxon>Intramacronucleata</taxon>
        <taxon>Oligohymenophorea</taxon>
        <taxon>Peniculida</taxon>
        <taxon>Parameciidae</taxon>
        <taxon>Paramecium</taxon>
    </lineage>
</organism>
<accession>A0BJG8</accession>
<protein>
    <submittedName>
        <fullName evidence="1">Uncharacterized protein</fullName>
    </submittedName>
</protein>
<dbReference type="AlphaFoldDB" id="A0BJG8"/>
<dbReference type="EMBL" id="CT867998">
    <property type="protein sequence ID" value="CAK58685.1"/>
    <property type="molecule type" value="Genomic_DNA"/>
</dbReference>
<dbReference type="GeneID" id="5011867"/>
<dbReference type="KEGG" id="ptm:GSPATT00029312001"/>
<keyword evidence="2" id="KW-1185">Reference proteome</keyword>
<reference evidence="1 2" key="1">
    <citation type="journal article" date="2006" name="Nature">
        <title>Global trends of whole-genome duplications revealed by the ciliate Paramecium tetraurelia.</title>
        <authorList>
            <consortium name="Genoscope"/>
            <person name="Aury J.-M."/>
            <person name="Jaillon O."/>
            <person name="Duret L."/>
            <person name="Noel B."/>
            <person name="Jubin C."/>
            <person name="Porcel B.M."/>
            <person name="Segurens B."/>
            <person name="Daubin V."/>
            <person name="Anthouard V."/>
            <person name="Aiach N."/>
            <person name="Arnaiz O."/>
            <person name="Billaut A."/>
            <person name="Beisson J."/>
            <person name="Blanc I."/>
            <person name="Bouhouche K."/>
            <person name="Camara F."/>
            <person name="Duharcourt S."/>
            <person name="Guigo R."/>
            <person name="Gogendeau D."/>
            <person name="Katinka M."/>
            <person name="Keller A.-M."/>
            <person name="Kissmehl R."/>
            <person name="Klotz C."/>
            <person name="Koll F."/>
            <person name="Le Moue A."/>
            <person name="Lepere C."/>
            <person name="Malinsky S."/>
            <person name="Nowacki M."/>
            <person name="Nowak J.K."/>
            <person name="Plattner H."/>
            <person name="Poulain J."/>
            <person name="Ruiz F."/>
            <person name="Serrano V."/>
            <person name="Zagulski M."/>
            <person name="Dessen P."/>
            <person name="Betermier M."/>
            <person name="Weissenbach J."/>
            <person name="Scarpelli C."/>
            <person name="Schachter V."/>
            <person name="Sperling L."/>
            <person name="Meyer E."/>
            <person name="Cohen J."/>
            <person name="Wincker P."/>
        </authorList>
    </citation>
    <scope>NUCLEOTIDE SEQUENCE [LARGE SCALE GENOMIC DNA]</scope>
    <source>
        <strain evidence="1 2">Stock d4-2</strain>
    </source>
</reference>
<dbReference type="Proteomes" id="UP000000600">
    <property type="component" value="Unassembled WGS sequence"/>
</dbReference>
<gene>
    <name evidence="1" type="ORF">GSPATT00029312001</name>
</gene>
<name>A0BJG8_PARTE</name>
<dbReference type="InParanoid" id="A0BJG8"/>
<evidence type="ECO:0000313" key="1">
    <source>
        <dbReference type="EMBL" id="CAK58685.1"/>
    </source>
</evidence>
<sequence length="80" mass="9555">MFDRQKSKQLKLVRPFSLPSQIQKLKRIMTAYSTHLRMIKLEYYGSLVLKYYSNIQMELEEVHLLQMMQNACYPNLAAIK</sequence>
<proteinExistence type="predicted"/>
<dbReference type="HOGENOM" id="CLU_2594944_0_0_1"/>
<dbReference type="RefSeq" id="XP_001426083.1">
    <property type="nucleotide sequence ID" value="XM_001426046.1"/>
</dbReference>